<name>L5JPH2_PTEAL</name>
<sequence length="105" mass="11509">MSKIRLLGGPHVHCHPEAPSHYFTAHLLPLCQHHLPQMLTSSLRQGARERKGLPHLHILPQPKARESQTMPAAPDVPAFTLPLLGDRAGTEFCSPPSSSASPFLR</sequence>
<gene>
    <name evidence="1" type="ORF">PAL_GLEAN10018261</name>
</gene>
<dbReference type="Proteomes" id="UP000010552">
    <property type="component" value="Unassembled WGS sequence"/>
</dbReference>
<proteinExistence type="predicted"/>
<dbReference type="AlphaFoldDB" id="L5JPH2"/>
<evidence type="ECO:0000313" key="2">
    <source>
        <dbReference type="Proteomes" id="UP000010552"/>
    </source>
</evidence>
<organism evidence="1 2">
    <name type="scientific">Pteropus alecto</name>
    <name type="common">Black flying fox</name>
    <dbReference type="NCBI Taxonomy" id="9402"/>
    <lineage>
        <taxon>Eukaryota</taxon>
        <taxon>Metazoa</taxon>
        <taxon>Chordata</taxon>
        <taxon>Craniata</taxon>
        <taxon>Vertebrata</taxon>
        <taxon>Euteleostomi</taxon>
        <taxon>Mammalia</taxon>
        <taxon>Eutheria</taxon>
        <taxon>Laurasiatheria</taxon>
        <taxon>Chiroptera</taxon>
        <taxon>Yinpterochiroptera</taxon>
        <taxon>Pteropodoidea</taxon>
        <taxon>Pteropodidae</taxon>
        <taxon>Pteropodinae</taxon>
        <taxon>Pteropus</taxon>
    </lineage>
</organism>
<accession>L5JPH2</accession>
<dbReference type="InParanoid" id="L5JPH2"/>
<protein>
    <submittedName>
        <fullName evidence="1">Uncharacterized protein</fullName>
    </submittedName>
</protein>
<evidence type="ECO:0000313" key="1">
    <source>
        <dbReference type="EMBL" id="ELK00822.1"/>
    </source>
</evidence>
<keyword evidence="2" id="KW-1185">Reference proteome</keyword>
<dbReference type="EMBL" id="KB031155">
    <property type="protein sequence ID" value="ELK00822.1"/>
    <property type="molecule type" value="Genomic_DNA"/>
</dbReference>
<reference evidence="2" key="1">
    <citation type="journal article" date="2013" name="Science">
        <title>Comparative analysis of bat genomes provides insight into the evolution of flight and immunity.</title>
        <authorList>
            <person name="Zhang G."/>
            <person name="Cowled C."/>
            <person name="Shi Z."/>
            <person name="Huang Z."/>
            <person name="Bishop-Lilly K.A."/>
            <person name="Fang X."/>
            <person name="Wynne J.W."/>
            <person name="Xiong Z."/>
            <person name="Baker M.L."/>
            <person name="Zhao W."/>
            <person name="Tachedjian M."/>
            <person name="Zhu Y."/>
            <person name="Zhou P."/>
            <person name="Jiang X."/>
            <person name="Ng J."/>
            <person name="Yang L."/>
            <person name="Wu L."/>
            <person name="Xiao J."/>
            <person name="Feng Y."/>
            <person name="Chen Y."/>
            <person name="Sun X."/>
            <person name="Zhang Y."/>
            <person name="Marsh G.A."/>
            <person name="Crameri G."/>
            <person name="Broder C.C."/>
            <person name="Frey K.G."/>
            <person name="Wang L.F."/>
            <person name="Wang J."/>
        </authorList>
    </citation>
    <scope>NUCLEOTIDE SEQUENCE [LARGE SCALE GENOMIC DNA]</scope>
</reference>